<keyword evidence="1" id="KW-0812">Transmembrane</keyword>
<dbReference type="AlphaFoldDB" id="A0A679FQH9"/>
<protein>
    <submittedName>
        <fullName evidence="2">Uncharacterized protein</fullName>
    </submittedName>
</protein>
<organism evidence="2 3">
    <name type="scientific">Geobacillus subterraneus</name>
    <dbReference type="NCBI Taxonomy" id="129338"/>
    <lineage>
        <taxon>Bacteria</taxon>
        <taxon>Bacillati</taxon>
        <taxon>Bacillota</taxon>
        <taxon>Bacilli</taxon>
        <taxon>Bacillales</taxon>
        <taxon>Anoxybacillaceae</taxon>
        <taxon>Geobacillus</taxon>
    </lineage>
</organism>
<name>A0A679FQH9_9BACL</name>
<sequence>MRRWWNDKQGSFAIVVAIVVFVGALTVTAFIDMLSRTYLLNEVQSIMDVSGTSALRTGVDEVQLRTGDFALDRDLVEANYRRMVEEQVRSLSKIVGYQFVDMDVSVFQSNFGLGQTGKPRWQGMIDSTMMIQVEASPVFDLIPGASETFYNAKNSSSFQVSYVGKTEDGKVELLVRSVTRVVYR</sequence>
<reference evidence="3" key="1">
    <citation type="journal article" date="2020" name="Microbiol. Resour. Announc.">
        <title>Complete Genome Sequence of Geobacillus sp. Strain E55-1, Isolated from Mine Geyser in Japan.</title>
        <authorList>
            <person name="Miyazaki K."/>
            <person name="Hase E."/>
            <person name="Tokito N."/>
        </authorList>
    </citation>
    <scope>NUCLEOTIDE SEQUENCE [LARGE SCALE GENOMIC DNA]</scope>
    <source>
        <strain evidence="3">E55-1</strain>
        <plasmid evidence="3">pGspE55-1</plasmid>
    </source>
</reference>
<evidence type="ECO:0000313" key="2">
    <source>
        <dbReference type="EMBL" id="BBW98912.1"/>
    </source>
</evidence>
<geneLocation type="plasmid" evidence="2 3">
    <name>pGspE55-1</name>
</geneLocation>
<evidence type="ECO:0000313" key="3">
    <source>
        <dbReference type="Proteomes" id="UP000501421"/>
    </source>
</evidence>
<keyword evidence="1" id="KW-1133">Transmembrane helix</keyword>
<accession>A0A679FQH9</accession>
<proteinExistence type="predicted"/>
<gene>
    <name evidence="2" type="ORF">GsuE55_37450</name>
</gene>
<keyword evidence="2" id="KW-0614">Plasmid</keyword>
<dbReference type="Proteomes" id="UP000501421">
    <property type="component" value="Plasmid pGspE55-1"/>
</dbReference>
<dbReference type="EMBL" id="AP022558">
    <property type="protein sequence ID" value="BBW98912.1"/>
    <property type="molecule type" value="Genomic_DNA"/>
</dbReference>
<keyword evidence="1" id="KW-0472">Membrane</keyword>
<evidence type="ECO:0000256" key="1">
    <source>
        <dbReference type="SAM" id="Phobius"/>
    </source>
</evidence>
<feature type="transmembrane region" description="Helical" evidence="1">
    <location>
        <begin position="12"/>
        <end position="31"/>
    </location>
</feature>
<dbReference type="RefSeq" id="WP_172418889.1">
    <property type="nucleotide sequence ID" value="NZ_AP022558.1"/>
</dbReference>
<keyword evidence="3" id="KW-1185">Reference proteome</keyword>